<evidence type="ECO:0000313" key="18">
    <source>
        <dbReference type="Proteomes" id="UP000187013"/>
    </source>
</evidence>
<organism evidence="17 18">
    <name type="scientific">Zygosaccharomyces rouxii</name>
    <dbReference type="NCBI Taxonomy" id="4956"/>
    <lineage>
        <taxon>Eukaryota</taxon>
        <taxon>Fungi</taxon>
        <taxon>Dikarya</taxon>
        <taxon>Ascomycota</taxon>
        <taxon>Saccharomycotina</taxon>
        <taxon>Saccharomycetes</taxon>
        <taxon>Saccharomycetales</taxon>
        <taxon>Saccharomycetaceae</taxon>
        <taxon>Zygosaccharomyces</taxon>
    </lineage>
</organism>
<evidence type="ECO:0000256" key="7">
    <source>
        <dbReference type="ARBA" id="ARBA00023125"/>
    </source>
</evidence>
<keyword evidence="8" id="KW-0804">Transcription</keyword>
<dbReference type="PANTHER" id="PTHR10015:SF361">
    <property type="entry name" value="TRANSCRIPTION FACTOR SKN7"/>
    <property type="match status" value="1"/>
</dbReference>
<dbReference type="Proteomes" id="UP000187013">
    <property type="component" value="Unassembled WGS sequence"/>
</dbReference>
<proteinExistence type="inferred from homology"/>
<evidence type="ECO:0000256" key="9">
    <source>
        <dbReference type="ARBA" id="ARBA00023242"/>
    </source>
</evidence>
<feature type="compositionally biased region" description="Polar residues" evidence="15">
    <location>
        <begin position="1"/>
        <end position="18"/>
    </location>
</feature>
<reference evidence="17 18" key="1">
    <citation type="submission" date="2016-08" db="EMBL/GenBank/DDBJ databases">
        <title>Draft genome sequence of allopolyploid Zygosaccharomyces rouxii.</title>
        <authorList>
            <person name="Watanabe J."/>
            <person name="Uehara K."/>
            <person name="Mogi Y."/>
            <person name="Tsukioka Y."/>
        </authorList>
    </citation>
    <scope>NUCLEOTIDE SEQUENCE [LARGE SCALE GENOMIC DNA]</scope>
    <source>
        <strain evidence="17 18">NBRC 110957</strain>
    </source>
</reference>
<evidence type="ECO:0000256" key="3">
    <source>
        <dbReference type="ARBA" id="ARBA00022553"/>
    </source>
</evidence>
<evidence type="ECO:0000256" key="8">
    <source>
        <dbReference type="ARBA" id="ARBA00023163"/>
    </source>
</evidence>
<keyword evidence="4" id="KW-0902">Two-component regulatory system</keyword>
<feature type="coiled-coil region" evidence="14">
    <location>
        <begin position="182"/>
        <end position="216"/>
    </location>
</feature>
<dbReference type="GO" id="GO:0005634">
    <property type="term" value="C:nucleus"/>
    <property type="evidence" value="ECO:0007669"/>
    <property type="project" value="UniProtKB-SubCell"/>
</dbReference>
<comment type="function">
    <text evidence="10">Transcription factor that is part of a SLN1-YPD1-SKN7 two-component regulatory system, which controls gene expression in response to changes in the osmolarity of the extracellular environment. Under low osmotic conditions, phosphorylated and activated by the phosphorelay intermediate protein YPD1. Also activated in response to oxidative stress, independent on the two-component regulatory system. Regulates heat shock genes in response to oxidative stress and genes involved in cell wall integrity in response to osmotic changes.</text>
</comment>
<keyword evidence="3" id="KW-0597">Phosphoprotein</keyword>
<comment type="similarity">
    <text evidence="13">Belongs to the HSF family.</text>
</comment>
<feature type="domain" description="HSF-type DNA-binding" evidence="16">
    <location>
        <begin position="82"/>
        <end position="106"/>
    </location>
</feature>
<feature type="region of interest" description="Disordered" evidence="15">
    <location>
        <begin position="1"/>
        <end position="38"/>
    </location>
</feature>
<dbReference type="PROSITE" id="PS00434">
    <property type="entry name" value="HSF_DOMAIN"/>
    <property type="match status" value="1"/>
</dbReference>
<dbReference type="Gene3D" id="1.10.10.10">
    <property type="entry name" value="Winged helix-like DNA-binding domain superfamily/Winged helix DNA-binding domain"/>
    <property type="match status" value="1"/>
</dbReference>
<evidence type="ECO:0000256" key="15">
    <source>
        <dbReference type="SAM" id="MobiDB-lite"/>
    </source>
</evidence>
<evidence type="ECO:0000256" key="5">
    <source>
        <dbReference type="ARBA" id="ARBA00023015"/>
    </source>
</evidence>
<evidence type="ECO:0000256" key="2">
    <source>
        <dbReference type="ARBA" id="ARBA00011233"/>
    </source>
</evidence>
<dbReference type="InterPro" id="IPR036390">
    <property type="entry name" value="WH_DNA-bd_sf"/>
</dbReference>
<dbReference type="SMART" id="SM00415">
    <property type="entry name" value="HSF"/>
    <property type="match status" value="1"/>
</dbReference>
<comment type="subunit">
    <text evidence="2">Homotrimer.</text>
</comment>
<evidence type="ECO:0000256" key="14">
    <source>
        <dbReference type="SAM" id="Coils"/>
    </source>
</evidence>
<dbReference type="GO" id="GO:0000160">
    <property type="term" value="P:phosphorelay signal transduction system"/>
    <property type="evidence" value="ECO:0007669"/>
    <property type="project" value="UniProtKB-KW"/>
</dbReference>
<comment type="subcellular location">
    <subcellularLocation>
        <location evidence="1">Nucleus</location>
    </subcellularLocation>
</comment>
<protein>
    <recommendedName>
        <fullName evidence="12">Transcription factor SKN7</fullName>
    </recommendedName>
</protein>
<evidence type="ECO:0000256" key="4">
    <source>
        <dbReference type="ARBA" id="ARBA00023012"/>
    </source>
</evidence>
<sequence length="318" mass="35906">MNLSNDTDISRPSTSASANLGIVNSTSNNNGNNSNIKTPSNDFVRKLFGILERCEYPDIVRWTEKGESFVVLDTGKFTTQILPNHFKHSNFASFVRQLNKYDFHKVKKSPEERQNSQYGELSWEFRHPYFTIHNEEALDNIKRKTTVQKKIMLDDSTVLLKPNSGSQPGMEEKAGANLILGNAVTKDKFNLLKRRVDRLQKDLDSAKEESYNAKLEFQKLNSKYNTVVESLFTFKTVNDNLMNNFNILCSVLNNRGIDLPPHIYEDPSLKQNPGTHQQAQAQAQVAAAAATQATNSTSNSTTAIARCKTRLLTRLIML</sequence>
<evidence type="ECO:0000256" key="10">
    <source>
        <dbReference type="ARBA" id="ARBA00057149"/>
    </source>
</evidence>
<keyword evidence="9" id="KW-0539">Nucleus</keyword>
<keyword evidence="5" id="KW-0805">Transcription regulation</keyword>
<accession>A0A1Q3AI17</accession>
<dbReference type="EMBL" id="BDGX01000048">
    <property type="protein sequence ID" value="GAV55388.1"/>
    <property type="molecule type" value="Genomic_DNA"/>
</dbReference>
<keyword evidence="7" id="KW-0238">DNA-binding</keyword>
<evidence type="ECO:0000259" key="16">
    <source>
        <dbReference type="PROSITE" id="PS00434"/>
    </source>
</evidence>
<dbReference type="PRINTS" id="PR00056">
    <property type="entry name" value="HSFDOMAIN"/>
</dbReference>
<name>A0A1Q3AI17_ZYGRO</name>
<dbReference type="Pfam" id="PF00447">
    <property type="entry name" value="HSF_DNA-bind"/>
    <property type="match status" value="1"/>
</dbReference>
<evidence type="ECO:0000313" key="17">
    <source>
        <dbReference type="EMBL" id="GAV55388.1"/>
    </source>
</evidence>
<evidence type="ECO:0000256" key="11">
    <source>
        <dbReference type="ARBA" id="ARBA00061465"/>
    </source>
</evidence>
<feature type="compositionally biased region" description="Low complexity" evidence="15">
    <location>
        <begin position="24"/>
        <end position="38"/>
    </location>
</feature>
<dbReference type="SUPFAM" id="SSF46785">
    <property type="entry name" value="Winged helix' DNA-binding domain"/>
    <property type="match status" value="1"/>
</dbReference>
<dbReference type="FunFam" id="1.10.10.10:FF:000380">
    <property type="entry name" value="Transcription factor SKN7"/>
    <property type="match status" value="1"/>
</dbReference>
<evidence type="ECO:0000256" key="1">
    <source>
        <dbReference type="ARBA" id="ARBA00004123"/>
    </source>
</evidence>
<dbReference type="OrthoDB" id="424572at2759"/>
<gene>
    <name evidence="17" type="ORF">ZYGR_0AV00190</name>
</gene>
<dbReference type="AlphaFoldDB" id="A0A1Q3AI17"/>
<dbReference type="GO" id="GO:0043565">
    <property type="term" value="F:sequence-specific DNA binding"/>
    <property type="evidence" value="ECO:0007669"/>
    <property type="project" value="InterPro"/>
</dbReference>
<dbReference type="PANTHER" id="PTHR10015">
    <property type="entry name" value="HEAT SHOCK TRANSCRIPTION FACTOR"/>
    <property type="match status" value="1"/>
</dbReference>
<evidence type="ECO:0000256" key="12">
    <source>
        <dbReference type="ARBA" id="ARBA00070291"/>
    </source>
</evidence>
<comment type="caution">
    <text evidence="17">The sequence shown here is derived from an EMBL/GenBank/DDBJ whole genome shotgun (WGS) entry which is preliminary data.</text>
</comment>
<comment type="similarity">
    <text evidence="11">Belongs to the SKN7 family.</text>
</comment>
<dbReference type="GO" id="GO:0034599">
    <property type="term" value="P:cellular response to oxidative stress"/>
    <property type="evidence" value="ECO:0007669"/>
    <property type="project" value="UniProtKB-ARBA"/>
</dbReference>
<evidence type="ECO:0000256" key="13">
    <source>
        <dbReference type="RuleBase" id="RU004020"/>
    </source>
</evidence>
<dbReference type="GO" id="GO:0003700">
    <property type="term" value="F:DNA-binding transcription factor activity"/>
    <property type="evidence" value="ECO:0007669"/>
    <property type="project" value="InterPro"/>
</dbReference>
<keyword evidence="6 14" id="KW-0175">Coiled coil</keyword>
<dbReference type="InterPro" id="IPR000232">
    <property type="entry name" value="HSF_DNA-bd"/>
</dbReference>
<dbReference type="InterPro" id="IPR036388">
    <property type="entry name" value="WH-like_DNA-bd_sf"/>
</dbReference>
<evidence type="ECO:0000256" key="6">
    <source>
        <dbReference type="ARBA" id="ARBA00023054"/>
    </source>
</evidence>